<gene>
    <name evidence="2" type="ORF">QNI22_39325</name>
</gene>
<dbReference type="Proteomes" id="UP001232063">
    <property type="component" value="Unassembled WGS sequence"/>
</dbReference>
<dbReference type="EMBL" id="JASJOU010000028">
    <property type="protein sequence ID" value="MDJ1506757.1"/>
    <property type="molecule type" value="Genomic_DNA"/>
</dbReference>
<accession>A0AAE3RDL5</accession>
<organism evidence="2 3">
    <name type="scientific">Xanthocytophaga agilis</name>
    <dbReference type="NCBI Taxonomy" id="3048010"/>
    <lineage>
        <taxon>Bacteria</taxon>
        <taxon>Pseudomonadati</taxon>
        <taxon>Bacteroidota</taxon>
        <taxon>Cytophagia</taxon>
        <taxon>Cytophagales</taxon>
        <taxon>Rhodocytophagaceae</taxon>
        <taxon>Xanthocytophaga</taxon>
    </lineage>
</organism>
<feature type="non-terminal residue" evidence="2">
    <location>
        <position position="82"/>
    </location>
</feature>
<comment type="caution">
    <text evidence="2">The sequence shown here is derived from an EMBL/GenBank/DDBJ whole genome shotgun (WGS) entry which is preliminary data.</text>
</comment>
<name>A0AAE3RDL5_9BACT</name>
<evidence type="ECO:0000256" key="1">
    <source>
        <dbReference type="SAM" id="MobiDB-lite"/>
    </source>
</evidence>
<dbReference type="RefSeq" id="WP_314519931.1">
    <property type="nucleotide sequence ID" value="NZ_JASJOU010000028.1"/>
</dbReference>
<protein>
    <submittedName>
        <fullName evidence="2">Uncharacterized protein</fullName>
    </submittedName>
</protein>
<keyword evidence="3" id="KW-1185">Reference proteome</keyword>
<dbReference type="AlphaFoldDB" id="A0AAE3RDL5"/>
<feature type="region of interest" description="Disordered" evidence="1">
    <location>
        <begin position="27"/>
        <end position="82"/>
    </location>
</feature>
<evidence type="ECO:0000313" key="2">
    <source>
        <dbReference type="EMBL" id="MDJ1506757.1"/>
    </source>
</evidence>
<evidence type="ECO:0000313" key="3">
    <source>
        <dbReference type="Proteomes" id="UP001232063"/>
    </source>
</evidence>
<reference evidence="2" key="1">
    <citation type="submission" date="2023-05" db="EMBL/GenBank/DDBJ databases">
        <authorList>
            <person name="Zhang X."/>
        </authorList>
    </citation>
    <scope>NUCLEOTIDE SEQUENCE</scope>
    <source>
        <strain evidence="2">BD1B2-1</strain>
    </source>
</reference>
<proteinExistence type="predicted"/>
<sequence>MGPSRILKVKRGDKLSASVYVFYSTDASTNTGSDLSLFLQTTGNNHRQQPQATTTGNNHRQQPQATTTGNNHRQQPQATTTG</sequence>